<keyword evidence="4" id="KW-1185">Reference proteome</keyword>
<feature type="region of interest" description="Disordered" evidence="2">
    <location>
        <begin position="170"/>
        <end position="204"/>
    </location>
</feature>
<sequence length="470" mass="52001">MAAPNIIALSASGEPVVLMTVPSVPNPMQAYHGLYHRLQHQVQPTAQHQSRPLDLRQLQASTHFQPQLQPQPQNRPRFQVQSQGQPHYQPLPLPQRQTHPQDQPQVRIQPQFRFQAQAHAQALRQLQSQAQAQAQAEASQARAQAQAQQAREAQAQAQLQSQSRVLQAQAQAQSQSQAQSQADPQAQTYPSEARQDRNGPATSAPYRLSSVEVLLHQALHENQTQLQVAHSKIFADVQRIQQHLLRELNLHSELMVRWNPPMHAGANARMSTIQKEAKELMQGVWNGLREVHDGSQGRLWQLLCGAKRIHQEASMQVTTDPVASPSLHAAMVAMFSESLVEEHDVGGSALQQTGPIPPPLRSDAAPVARRATPPPSVPSTAALYPDFPFIPLIPVPKREREDDDDFDNSRLFKCEDSDCDSPTGSNGMSPVGGDGASDTTLEEEDEEGESSSLFALFGENEGRRVRQRAR</sequence>
<accession>A0A8T8SW48</accession>
<organism evidence="3 4">
    <name type="scientific">Tilletia indica</name>
    <dbReference type="NCBI Taxonomy" id="43049"/>
    <lineage>
        <taxon>Eukaryota</taxon>
        <taxon>Fungi</taxon>
        <taxon>Dikarya</taxon>
        <taxon>Basidiomycota</taxon>
        <taxon>Ustilaginomycotina</taxon>
        <taxon>Exobasidiomycetes</taxon>
        <taxon>Tilletiales</taxon>
        <taxon>Tilletiaceae</taxon>
        <taxon>Tilletia</taxon>
    </lineage>
</organism>
<feature type="compositionally biased region" description="Low complexity" evidence="2">
    <location>
        <begin position="170"/>
        <end position="187"/>
    </location>
</feature>
<name>A0A8T8SW48_9BASI</name>
<feature type="compositionally biased region" description="Low complexity" evidence="2">
    <location>
        <begin position="65"/>
        <end position="81"/>
    </location>
</feature>
<proteinExistence type="predicted"/>
<feature type="compositionally biased region" description="Basic and acidic residues" evidence="2">
    <location>
        <begin position="407"/>
        <end position="416"/>
    </location>
</feature>
<protein>
    <submittedName>
        <fullName evidence="3">Uncharacterized protein</fullName>
    </submittedName>
</protein>
<feature type="compositionally biased region" description="Polar residues" evidence="2">
    <location>
        <begin position="95"/>
        <end position="104"/>
    </location>
</feature>
<feature type="region of interest" description="Disordered" evidence="2">
    <location>
        <begin position="395"/>
        <end position="470"/>
    </location>
</feature>
<comment type="caution">
    <text evidence="3">The sequence shown here is derived from an EMBL/GenBank/DDBJ whole genome shotgun (WGS) entry which is preliminary data.</text>
</comment>
<feature type="region of interest" description="Disordered" evidence="2">
    <location>
        <begin position="347"/>
        <end position="382"/>
    </location>
</feature>
<evidence type="ECO:0000256" key="2">
    <source>
        <dbReference type="SAM" id="MobiDB-lite"/>
    </source>
</evidence>
<feature type="region of interest" description="Disordered" evidence="2">
    <location>
        <begin position="65"/>
        <end position="104"/>
    </location>
</feature>
<keyword evidence="1" id="KW-0175">Coiled coil</keyword>
<dbReference type="AlphaFoldDB" id="A0A8T8SW48"/>
<reference evidence="3" key="2">
    <citation type="journal article" date="2019" name="IMA Fungus">
        <title>Genome sequencing and comparison of five Tilletia species to identify candidate genes for the detection of regulated species infecting wheat.</title>
        <authorList>
            <person name="Nguyen H.D.T."/>
            <person name="Sultana T."/>
            <person name="Kesanakurti P."/>
            <person name="Hambleton S."/>
        </authorList>
    </citation>
    <scope>NUCLEOTIDE SEQUENCE</scope>
    <source>
        <strain evidence="3">DAOMC 236416</strain>
    </source>
</reference>
<dbReference type="EMBL" id="LWDF02000337">
    <property type="protein sequence ID" value="KAE8250284.1"/>
    <property type="molecule type" value="Genomic_DNA"/>
</dbReference>
<evidence type="ECO:0000256" key="1">
    <source>
        <dbReference type="SAM" id="Coils"/>
    </source>
</evidence>
<feature type="compositionally biased region" description="Acidic residues" evidence="2">
    <location>
        <begin position="440"/>
        <end position="449"/>
    </location>
</feature>
<evidence type="ECO:0000313" key="4">
    <source>
        <dbReference type="Proteomes" id="UP000077521"/>
    </source>
</evidence>
<feature type="coiled-coil region" evidence="1">
    <location>
        <begin position="131"/>
        <end position="160"/>
    </location>
</feature>
<evidence type="ECO:0000313" key="3">
    <source>
        <dbReference type="EMBL" id="KAE8250284.1"/>
    </source>
</evidence>
<reference evidence="3" key="1">
    <citation type="submission" date="2016-04" db="EMBL/GenBank/DDBJ databases">
        <authorList>
            <person name="Nguyen H.D."/>
            <person name="Samba Siva P."/>
            <person name="Cullis J."/>
            <person name="Levesque C.A."/>
            <person name="Hambleton S."/>
        </authorList>
    </citation>
    <scope>NUCLEOTIDE SEQUENCE</scope>
    <source>
        <strain evidence="3">DAOMC 236416</strain>
    </source>
</reference>
<gene>
    <name evidence="3" type="ORF">A4X13_0g4841</name>
</gene>
<dbReference type="Proteomes" id="UP000077521">
    <property type="component" value="Unassembled WGS sequence"/>
</dbReference>